<proteinExistence type="predicted"/>
<name>A0A0E3H0X1_ENTFL</name>
<accession>A0A0E3H0X1</accession>
<reference evidence="1" key="1">
    <citation type="journal article" date="2015" name="J. Antimicrob. Chemother.">
        <title>A novel gene, optrA, that confers transferable resistance to oxazolidinones and phenicols and its presence in Enterococcus faecalis and Enterococcus faecium of human and animal origin.</title>
        <authorList>
            <person name="Wang Y."/>
            <person name="Lv Y."/>
            <person name="Cai J."/>
            <person name="Schwarz S."/>
            <person name="Cui L."/>
            <person name="Hu Z."/>
            <person name="Zhang R."/>
            <person name="Li J."/>
            <person name="Zhao Q."/>
            <person name="He T."/>
            <person name="Wang D."/>
            <person name="Wang Z."/>
            <person name="Shen Y."/>
            <person name="Li Y."/>
            <person name="Fessler A.T."/>
            <person name="Wu C."/>
            <person name="Yu H."/>
            <person name="Deng X."/>
            <person name="Xia X."/>
            <person name="Shen J."/>
        </authorList>
    </citation>
    <scope>NUCLEOTIDE SEQUENCE</scope>
    <source>
        <strain evidence="1">E394</strain>
        <plasmid evidence="1">pE394</plasmid>
    </source>
</reference>
<dbReference type="AlphaFoldDB" id="A0A0E3H0X1"/>
<organism evidence="1">
    <name type="scientific">Enterococcus faecalis</name>
    <name type="common">Streptococcus faecalis</name>
    <dbReference type="NCBI Taxonomy" id="1351"/>
    <lineage>
        <taxon>Bacteria</taxon>
        <taxon>Bacillati</taxon>
        <taxon>Bacillota</taxon>
        <taxon>Bacilli</taxon>
        <taxon>Lactobacillales</taxon>
        <taxon>Enterococcaceae</taxon>
        <taxon>Enterococcus</taxon>
    </lineage>
</organism>
<protein>
    <submittedName>
        <fullName evidence="1">Uncharacterized protein</fullName>
    </submittedName>
</protein>
<sequence length="63" mass="7544">MKTLVIVSHPDMPNFYWYIRISQYQKLVNILYLTHKVTSHPCLKKKQEKRLLNIERVICKADG</sequence>
<geneLocation type="plasmid" evidence="1">
    <name>pE394</name>
</geneLocation>
<dbReference type="EMBL" id="KP399637">
    <property type="protein sequence ID" value="AKA86812.1"/>
    <property type="molecule type" value="Genomic_DNA"/>
</dbReference>
<evidence type="ECO:0000313" key="1">
    <source>
        <dbReference type="EMBL" id="AKA86812.1"/>
    </source>
</evidence>
<keyword evidence="1" id="KW-0614">Plasmid</keyword>